<gene>
    <name evidence="4" type="primary">AlNc14C96G5857</name>
    <name evidence="4" type="ORF">ALNC14_066390</name>
</gene>
<dbReference type="GO" id="GO:0046872">
    <property type="term" value="F:metal ion binding"/>
    <property type="evidence" value="ECO:0007669"/>
    <property type="project" value="UniProtKB-KW"/>
</dbReference>
<comment type="cofactor">
    <cofactor evidence="1">
        <name>a divalent metal cation</name>
        <dbReference type="ChEBI" id="CHEBI:60240"/>
    </cofactor>
</comment>
<evidence type="ECO:0000256" key="2">
    <source>
        <dbReference type="ARBA" id="ARBA00022723"/>
    </source>
</evidence>
<dbReference type="InterPro" id="IPR027806">
    <property type="entry name" value="HARBI1_dom"/>
</dbReference>
<dbReference type="HOGENOM" id="CLU_129659_1_0_1"/>
<reference evidence="4" key="2">
    <citation type="submission" date="2011-02" db="EMBL/GenBank/DDBJ databases">
        <authorList>
            <person name="MacLean D."/>
        </authorList>
    </citation>
    <scope>NUCLEOTIDE SEQUENCE</scope>
</reference>
<accession>F0WGY1</accession>
<name>F0WGY1_9STRA</name>
<dbReference type="AlphaFoldDB" id="F0WGY1"/>
<proteinExistence type="predicted"/>
<keyword evidence="2" id="KW-0479">Metal-binding</keyword>
<evidence type="ECO:0000256" key="1">
    <source>
        <dbReference type="ARBA" id="ARBA00001968"/>
    </source>
</evidence>
<evidence type="ECO:0000259" key="3">
    <source>
        <dbReference type="Pfam" id="PF13359"/>
    </source>
</evidence>
<dbReference type="EMBL" id="FR824141">
    <property type="protein sequence ID" value="CCA20496.1"/>
    <property type="molecule type" value="Genomic_DNA"/>
</dbReference>
<evidence type="ECO:0000313" key="4">
    <source>
        <dbReference type="EMBL" id="CCA20496.1"/>
    </source>
</evidence>
<feature type="domain" description="DDE Tnp4" evidence="3">
    <location>
        <begin position="29"/>
        <end position="138"/>
    </location>
</feature>
<dbReference type="Pfam" id="PF13359">
    <property type="entry name" value="DDE_Tnp_4"/>
    <property type="match status" value="1"/>
</dbReference>
<sequence length="151" mass="17339">MADQIAKTQLFTNYHYALYATDVKFRPSNRPSGRFDERKRYFSNKHKMYGLKLEASVSYPGRCVGLSRCYNGSISDLSYVQRQEFHLQMSRKLNVGLLEEDNGEGWENYSHMGAVVVDKGYHGSQSFIRAIHPKKKTIRGNPTVEDTHGNI</sequence>
<organism evidence="4">
    <name type="scientific">Albugo laibachii Nc14</name>
    <dbReference type="NCBI Taxonomy" id="890382"/>
    <lineage>
        <taxon>Eukaryota</taxon>
        <taxon>Sar</taxon>
        <taxon>Stramenopiles</taxon>
        <taxon>Oomycota</taxon>
        <taxon>Peronosporomycetes</taxon>
        <taxon>Albuginales</taxon>
        <taxon>Albuginaceae</taxon>
        <taxon>Albugo</taxon>
    </lineage>
</organism>
<protein>
    <submittedName>
        <fullName evidence="4">AlNc14C96G5857 protein</fullName>
    </submittedName>
</protein>
<reference evidence="4" key="1">
    <citation type="journal article" date="2011" name="PLoS Biol.">
        <title>Gene gain and loss during evolution of obligate parasitism in the white rust pathogen of Arabidopsis thaliana.</title>
        <authorList>
            <person name="Kemen E."/>
            <person name="Gardiner A."/>
            <person name="Schultz-Larsen T."/>
            <person name="Kemen A.C."/>
            <person name="Balmuth A.L."/>
            <person name="Robert-Seilaniantz A."/>
            <person name="Bailey K."/>
            <person name="Holub E."/>
            <person name="Studholme D.J."/>
            <person name="Maclean D."/>
            <person name="Jones J.D."/>
        </authorList>
    </citation>
    <scope>NUCLEOTIDE SEQUENCE</scope>
</reference>